<comment type="caution">
    <text evidence="15">The sequence shown here is derived from an EMBL/GenBank/DDBJ whole genome shotgun (WGS) entry which is preliminary data.</text>
</comment>
<feature type="binding site" evidence="12">
    <location>
        <begin position="50"/>
        <end position="57"/>
    </location>
    <ligand>
        <name>ATP</name>
        <dbReference type="ChEBI" id="CHEBI:30616"/>
    </ligand>
</feature>
<dbReference type="PROSITE" id="PS51198">
    <property type="entry name" value="UVRD_HELICASE_ATP_BIND"/>
    <property type="match status" value="1"/>
</dbReference>
<dbReference type="InterPro" id="IPR014016">
    <property type="entry name" value="UvrD-like_ATP-bd"/>
</dbReference>
<dbReference type="PANTHER" id="PTHR11070">
    <property type="entry name" value="UVRD / RECB / PCRA DNA HELICASE FAMILY MEMBER"/>
    <property type="match status" value="1"/>
</dbReference>
<dbReference type="InterPro" id="IPR027417">
    <property type="entry name" value="P-loop_NTPase"/>
</dbReference>
<evidence type="ECO:0000259" key="14">
    <source>
        <dbReference type="PROSITE" id="PS51217"/>
    </source>
</evidence>
<keyword evidence="4 12" id="KW-0347">Helicase</keyword>
<accession>A0ABS9NVS8</accession>
<proteinExistence type="inferred from homology"/>
<dbReference type="Gene3D" id="1.10.10.160">
    <property type="match status" value="1"/>
</dbReference>
<evidence type="ECO:0000256" key="2">
    <source>
        <dbReference type="ARBA" id="ARBA00022741"/>
    </source>
</evidence>
<evidence type="ECO:0000313" key="16">
    <source>
        <dbReference type="Proteomes" id="UP001165279"/>
    </source>
</evidence>
<evidence type="ECO:0000256" key="4">
    <source>
        <dbReference type="ARBA" id="ARBA00022806"/>
    </source>
</evidence>
<keyword evidence="3 12" id="KW-0378">Hydrolase</keyword>
<evidence type="ECO:0000256" key="5">
    <source>
        <dbReference type="ARBA" id="ARBA00022840"/>
    </source>
</evidence>
<evidence type="ECO:0000256" key="3">
    <source>
        <dbReference type="ARBA" id="ARBA00022801"/>
    </source>
</evidence>
<dbReference type="Gene3D" id="3.40.50.300">
    <property type="entry name" value="P-loop containing nucleotide triphosphate hydrolases"/>
    <property type="match status" value="2"/>
</dbReference>
<feature type="domain" description="UvrD-like helicase C-terminal" evidence="14">
    <location>
        <begin position="310"/>
        <end position="606"/>
    </location>
</feature>
<comment type="catalytic activity">
    <reaction evidence="8">
        <text>Couples ATP hydrolysis with the unwinding of duplex DNA by translocating in the 3'-5' direction.</text>
        <dbReference type="EC" id="5.6.2.4"/>
    </reaction>
</comment>
<evidence type="ECO:0000256" key="1">
    <source>
        <dbReference type="ARBA" id="ARBA00009922"/>
    </source>
</evidence>
<protein>
    <recommendedName>
        <fullName evidence="9">DNA 3'-5' helicase</fullName>
        <ecNumber evidence="9">5.6.2.4</ecNumber>
    </recommendedName>
    <alternativeName>
        <fullName evidence="10">DNA 3'-5' helicase II</fullName>
    </alternativeName>
</protein>
<dbReference type="Proteomes" id="UP001165279">
    <property type="component" value="Unassembled WGS sequence"/>
</dbReference>
<evidence type="ECO:0000259" key="13">
    <source>
        <dbReference type="PROSITE" id="PS51198"/>
    </source>
</evidence>
<dbReference type="EMBL" id="JAKOEM010000005">
    <property type="protein sequence ID" value="MCG6558315.1"/>
    <property type="molecule type" value="Genomic_DNA"/>
</dbReference>
<dbReference type="Pfam" id="PF00580">
    <property type="entry name" value="UvrD-helicase"/>
    <property type="match status" value="1"/>
</dbReference>
<feature type="domain" description="UvrD-like helicase ATP-binding" evidence="13">
    <location>
        <begin position="29"/>
        <end position="309"/>
    </location>
</feature>
<evidence type="ECO:0000256" key="9">
    <source>
        <dbReference type="ARBA" id="ARBA00034808"/>
    </source>
</evidence>
<comment type="similarity">
    <text evidence="1">Belongs to the helicase family. UvrD subfamily.</text>
</comment>
<dbReference type="PANTHER" id="PTHR11070:SF2">
    <property type="entry name" value="ATP-DEPENDENT DNA HELICASE SRS2"/>
    <property type="match status" value="1"/>
</dbReference>
<keyword evidence="5 12" id="KW-0067">ATP-binding</keyword>
<name>A0ABS9NVS8_9RHOB</name>
<evidence type="ECO:0000256" key="11">
    <source>
        <dbReference type="ARBA" id="ARBA00048988"/>
    </source>
</evidence>
<dbReference type="CDD" id="cd17932">
    <property type="entry name" value="DEXQc_UvrD"/>
    <property type="match status" value="1"/>
</dbReference>
<reference evidence="15" key="1">
    <citation type="submission" date="2022-02" db="EMBL/GenBank/DDBJ databases">
        <title>The genome sequence of Ruegeria sp. 1NDH52C.</title>
        <authorList>
            <person name="Du J."/>
        </authorList>
    </citation>
    <scope>NUCLEOTIDE SEQUENCE</scope>
    <source>
        <strain evidence="15">1NDH52C</strain>
    </source>
</reference>
<dbReference type="InterPro" id="IPR013986">
    <property type="entry name" value="DExx_box_DNA_helicase_dom_sf"/>
</dbReference>
<dbReference type="Gene3D" id="1.10.486.10">
    <property type="entry name" value="PCRA, domain 4"/>
    <property type="match status" value="1"/>
</dbReference>
<comment type="catalytic activity">
    <reaction evidence="11">
        <text>ATP + H2O = ADP + phosphate + H(+)</text>
        <dbReference type="Rhea" id="RHEA:13065"/>
        <dbReference type="ChEBI" id="CHEBI:15377"/>
        <dbReference type="ChEBI" id="CHEBI:15378"/>
        <dbReference type="ChEBI" id="CHEBI:30616"/>
        <dbReference type="ChEBI" id="CHEBI:43474"/>
        <dbReference type="ChEBI" id="CHEBI:456216"/>
        <dbReference type="EC" id="5.6.2.4"/>
    </reaction>
</comment>
<dbReference type="RefSeq" id="WP_234143350.1">
    <property type="nucleotide sequence ID" value="NZ_JAKOEM010000005.1"/>
</dbReference>
<evidence type="ECO:0000256" key="12">
    <source>
        <dbReference type="PROSITE-ProRule" id="PRU00560"/>
    </source>
</evidence>
<keyword evidence="6" id="KW-0238">DNA-binding</keyword>
<dbReference type="InterPro" id="IPR000212">
    <property type="entry name" value="DNA_helicase_UvrD/REP"/>
</dbReference>
<evidence type="ECO:0000256" key="6">
    <source>
        <dbReference type="ARBA" id="ARBA00023125"/>
    </source>
</evidence>
<keyword evidence="2 12" id="KW-0547">Nucleotide-binding</keyword>
<dbReference type="Pfam" id="PF13361">
    <property type="entry name" value="UvrD_C"/>
    <property type="match status" value="2"/>
</dbReference>
<evidence type="ECO:0000256" key="10">
    <source>
        <dbReference type="ARBA" id="ARBA00034923"/>
    </source>
</evidence>
<dbReference type="EC" id="5.6.2.4" evidence="9"/>
<sequence length="798" mass="88887">MSSYDDMDAFEGVSLSARAMAARPTPYLDDLNPAQREAVERLDGPVLMLAGAGTGKTKALTARIVHLLMTGRARPNEILAVTFTNKAAREMKTRVGRMLGQPAEGMPWLGTFHSICVKLLRRHAELVDLKSNFTILDTDDQLRLLKQLVQASNIDDKRWPARLLANIIDGWKNKALTPDKLPAAEAGAYNHRGPELYAQYQTRLRELNAVDFGDLLLHMVTIFQTHPDVLEQYQRWFRYVLVDEYQDTNIAQYLWLRLLAGGHRNICCVGDDDQSIYGWRGAEVGNILRFEKDFPGAHVVRLEQNYRSTPHILAAASNVIRGNEGRLGKELWTDAQEGEKVRLIGHWDGEEEARWIGEEIEAMQGGTRGVRPVSLDEMAILVRAAHQMRAFEDRFLTIGLPYKVIGGPRFYERMEIRDAMAYFRLVTSPEDDLAFERIVNTPKRGLGDKAQQAIRAVARENGVSLVEGARIAVENGLIKGKGGKALGELTDGLARWAALTRGPRIEIDDESVVDDDTAPMQFGAPEMSHIELAQVILDESGYTAMWQNDKTPEAPGRLENLKELVNQLDNFENLQGFLEHVSLVMDNEQDSGGAKVSIMTLHAAKGLEFPAVFLPGWEDGLFPSQRSMDESGLKGLEEERRLAYVGITRAEEVCTISFAANRRVFGQWQNALPSRFIDELPEDHVEVLTPPGLYGGGMSSPGIESRAAAADGYNSPGWKRLQARQGQHGLSQPRESRTTVIDLNAVASFTLGERVFHQKFGYGQVIGIEGDKVEVDFDKAGLKKVVARFLSAKDDVPF</sequence>
<evidence type="ECO:0000313" key="15">
    <source>
        <dbReference type="EMBL" id="MCG6558315.1"/>
    </source>
</evidence>
<dbReference type="InterPro" id="IPR014017">
    <property type="entry name" value="DNA_helicase_UvrD-like_C"/>
</dbReference>
<gene>
    <name evidence="15" type="ORF">MB818_08895</name>
</gene>
<evidence type="ECO:0000256" key="7">
    <source>
        <dbReference type="ARBA" id="ARBA00023235"/>
    </source>
</evidence>
<evidence type="ECO:0000256" key="8">
    <source>
        <dbReference type="ARBA" id="ARBA00034617"/>
    </source>
</evidence>
<dbReference type="PROSITE" id="PS51217">
    <property type="entry name" value="UVRD_HELICASE_CTER"/>
    <property type="match status" value="1"/>
</dbReference>
<organism evidence="15 16">
    <name type="scientific">Ruegeria alba</name>
    <dbReference type="NCBI Taxonomy" id="2916756"/>
    <lineage>
        <taxon>Bacteria</taxon>
        <taxon>Pseudomonadati</taxon>
        <taxon>Pseudomonadota</taxon>
        <taxon>Alphaproteobacteria</taxon>
        <taxon>Rhodobacterales</taxon>
        <taxon>Roseobacteraceae</taxon>
        <taxon>Ruegeria</taxon>
    </lineage>
</organism>
<dbReference type="CDD" id="cd18807">
    <property type="entry name" value="SF1_C_UvrD"/>
    <property type="match status" value="1"/>
</dbReference>
<dbReference type="SUPFAM" id="SSF52540">
    <property type="entry name" value="P-loop containing nucleoside triphosphate hydrolases"/>
    <property type="match status" value="1"/>
</dbReference>
<keyword evidence="16" id="KW-1185">Reference proteome</keyword>
<keyword evidence="7" id="KW-0413">Isomerase</keyword>